<dbReference type="PANTHER" id="PTHR11006">
    <property type="entry name" value="PROTEIN ARGININE N-METHYLTRANSFERASE"/>
    <property type="match status" value="1"/>
</dbReference>
<dbReference type="SUPFAM" id="SSF53335">
    <property type="entry name" value="S-adenosyl-L-methionine-dependent methyltransferases"/>
    <property type="match status" value="1"/>
</dbReference>
<organism evidence="5 6">
    <name type="scientific">Tetraparma gracilis</name>
    <dbReference type="NCBI Taxonomy" id="2962635"/>
    <lineage>
        <taxon>Eukaryota</taxon>
        <taxon>Sar</taxon>
        <taxon>Stramenopiles</taxon>
        <taxon>Ochrophyta</taxon>
        <taxon>Bolidophyceae</taxon>
        <taxon>Parmales</taxon>
        <taxon>Triparmaceae</taxon>
        <taxon>Tetraparma</taxon>
    </lineage>
</organism>
<comment type="caution">
    <text evidence="5">The sequence shown here is derived from an EMBL/GenBank/DDBJ whole genome shotgun (WGS) entry which is preliminary data.</text>
</comment>
<evidence type="ECO:0000259" key="4">
    <source>
        <dbReference type="Pfam" id="PF22528"/>
    </source>
</evidence>
<evidence type="ECO:0000256" key="1">
    <source>
        <dbReference type="ARBA" id="ARBA00022603"/>
    </source>
</evidence>
<dbReference type="Proteomes" id="UP001165060">
    <property type="component" value="Unassembled WGS sequence"/>
</dbReference>
<keyword evidence="6" id="KW-1185">Reference proteome</keyword>
<dbReference type="EMBL" id="BRYB01002477">
    <property type="protein sequence ID" value="GMI20232.1"/>
    <property type="molecule type" value="Genomic_DNA"/>
</dbReference>
<dbReference type="Gene3D" id="2.70.160.11">
    <property type="entry name" value="Hnrnp arginine n-methyltransferase1"/>
    <property type="match status" value="1"/>
</dbReference>
<dbReference type="InterPro" id="IPR029063">
    <property type="entry name" value="SAM-dependent_MTases_sf"/>
</dbReference>
<keyword evidence="2" id="KW-0808">Transferase</keyword>
<dbReference type="Pfam" id="PF22528">
    <property type="entry name" value="PRMT_C"/>
    <property type="match status" value="1"/>
</dbReference>
<evidence type="ECO:0000313" key="5">
    <source>
        <dbReference type="EMBL" id="GMI20232.1"/>
    </source>
</evidence>
<keyword evidence="1" id="KW-0489">Methyltransferase</keyword>
<name>A0ABQ6M611_9STRA</name>
<keyword evidence="3" id="KW-0949">S-adenosyl-L-methionine</keyword>
<feature type="domain" description="Protein arginine N-methyltransferase" evidence="4">
    <location>
        <begin position="14"/>
        <end position="151"/>
    </location>
</feature>
<dbReference type="InterPro" id="IPR055135">
    <property type="entry name" value="PRMT_dom"/>
</dbReference>
<evidence type="ECO:0000256" key="2">
    <source>
        <dbReference type="ARBA" id="ARBA00022679"/>
    </source>
</evidence>
<dbReference type="PANTHER" id="PTHR11006:SF68">
    <property type="entry name" value="PROTEIN ARGININE N-METHYLTRANSFERASE PRMT10"/>
    <property type="match status" value="1"/>
</dbReference>
<dbReference type="InterPro" id="IPR025799">
    <property type="entry name" value="Arg_MeTrfase"/>
</dbReference>
<sequence length="174" mass="19029">PPPNPRYYLLSSKWSELPGSAVIAEPSVVKTLDMATCTLEDSRGVSGAKFGFKVDGSQGKVCSGFAGWFTSDFKSRTDEEGRDAAPKVDNPVLLDTGPANGYTHWGQQVFHLTSPINLLPGEETSIDGSLDMIRTKENVRLYNVKLDYDVERKNVSSGIVLNKSKPASFLYQIP</sequence>
<protein>
    <recommendedName>
        <fullName evidence="4">Protein arginine N-methyltransferase domain-containing protein</fullName>
    </recommendedName>
</protein>
<evidence type="ECO:0000313" key="6">
    <source>
        <dbReference type="Proteomes" id="UP001165060"/>
    </source>
</evidence>
<accession>A0ABQ6M611</accession>
<proteinExistence type="predicted"/>
<evidence type="ECO:0000256" key="3">
    <source>
        <dbReference type="ARBA" id="ARBA00022691"/>
    </source>
</evidence>
<feature type="non-terminal residue" evidence="5">
    <location>
        <position position="1"/>
    </location>
</feature>
<reference evidence="5 6" key="1">
    <citation type="journal article" date="2023" name="Commun. Biol.">
        <title>Genome analysis of Parmales, the sister group of diatoms, reveals the evolutionary specialization of diatoms from phago-mixotrophs to photoautotrophs.</title>
        <authorList>
            <person name="Ban H."/>
            <person name="Sato S."/>
            <person name="Yoshikawa S."/>
            <person name="Yamada K."/>
            <person name="Nakamura Y."/>
            <person name="Ichinomiya M."/>
            <person name="Sato N."/>
            <person name="Blanc-Mathieu R."/>
            <person name="Endo H."/>
            <person name="Kuwata A."/>
            <person name="Ogata H."/>
        </authorList>
    </citation>
    <scope>NUCLEOTIDE SEQUENCE [LARGE SCALE GENOMIC DNA]</scope>
</reference>
<gene>
    <name evidence="5" type="ORF">TeGR_g6646</name>
</gene>